<name>A0A371FDQ5_MUCPR</name>
<dbReference type="Pfam" id="PF25597">
    <property type="entry name" value="SH3_retrovirus"/>
    <property type="match status" value="1"/>
</dbReference>
<feature type="compositionally biased region" description="Basic and acidic residues" evidence="1">
    <location>
        <begin position="341"/>
        <end position="351"/>
    </location>
</feature>
<evidence type="ECO:0000256" key="1">
    <source>
        <dbReference type="SAM" id="MobiDB-lite"/>
    </source>
</evidence>
<feature type="domain" description="Retroviral polymerase SH3-like" evidence="3">
    <location>
        <begin position="264"/>
        <end position="298"/>
    </location>
</feature>
<gene>
    <name evidence="4" type="ORF">CR513_43584</name>
</gene>
<comment type="caution">
    <text evidence="4">The sequence shown here is derived from an EMBL/GenBank/DDBJ whole genome shotgun (WGS) entry which is preliminary data.</text>
</comment>
<dbReference type="InterPro" id="IPR057670">
    <property type="entry name" value="SH3_retrovirus"/>
</dbReference>
<dbReference type="AlphaFoldDB" id="A0A371FDQ5"/>
<evidence type="ECO:0000259" key="3">
    <source>
        <dbReference type="Pfam" id="PF25597"/>
    </source>
</evidence>
<keyword evidence="5" id="KW-1185">Reference proteome</keyword>
<accession>A0A371FDQ5</accession>
<proteinExistence type="predicted"/>
<dbReference type="PANTHER" id="PTHR42648">
    <property type="entry name" value="TRANSPOSASE, PUTATIVE-RELATED"/>
    <property type="match status" value="1"/>
</dbReference>
<evidence type="ECO:0000313" key="4">
    <source>
        <dbReference type="EMBL" id="RDX76424.1"/>
    </source>
</evidence>
<dbReference type="InterPro" id="IPR025724">
    <property type="entry name" value="GAG-pre-integrase_dom"/>
</dbReference>
<dbReference type="Proteomes" id="UP000257109">
    <property type="component" value="Unassembled WGS sequence"/>
</dbReference>
<reference evidence="4" key="1">
    <citation type="submission" date="2018-05" db="EMBL/GenBank/DDBJ databases">
        <title>Draft genome of Mucuna pruriens seed.</title>
        <authorList>
            <person name="Nnadi N.E."/>
            <person name="Vos R."/>
            <person name="Hasami M.H."/>
            <person name="Devisetty U.K."/>
            <person name="Aguiy J.C."/>
        </authorList>
    </citation>
    <scope>NUCLEOTIDE SEQUENCE [LARGE SCALE GENOMIC DNA]</scope>
    <source>
        <strain evidence="4">JCA_2017</strain>
    </source>
</reference>
<dbReference type="EMBL" id="QJKJ01009511">
    <property type="protein sequence ID" value="RDX76424.1"/>
    <property type="molecule type" value="Genomic_DNA"/>
</dbReference>
<feature type="non-terminal residue" evidence="4">
    <location>
        <position position="1"/>
    </location>
</feature>
<feature type="domain" description="GAG-pre-integrase" evidence="2">
    <location>
        <begin position="103"/>
        <end position="173"/>
    </location>
</feature>
<dbReference type="InterPro" id="IPR039537">
    <property type="entry name" value="Retrotran_Ty1/copia-like"/>
</dbReference>
<sequence length="351" mass="40481">MIILVANLLDNKKETLVMVPEQWLLTPHDRRKVYAPRPQTKDKRMSNQKGKIIGVGRISKHLFPSIDNVLFDEGLKHNLLSMRECIVKDQNCSIIFSTKRQNNLYKINLIDLTNQNVTCLVSINNYQWSWHKKLGHASLRLISKLEKHNLVRGLPSLMYRTDLLCDACQKWKQVRGSYEPTRTMSMSGKCYGLVVVDDYSSGHGLCFLPTRMSHSKSSLYSINVFKMKKGINIVSIQSDNGENLKMKTLKGFVKNKEFFIIFGCECFILNTKKNLGKFGPKSDKGTFLEYSNASKAYKEFIHIKFNDYKPNKEVSNDFFTYLNLEDLQMSSQEPDLDDDSKEDKVETSSRN</sequence>
<dbReference type="Pfam" id="PF13976">
    <property type="entry name" value="gag_pre-integrs"/>
    <property type="match status" value="1"/>
</dbReference>
<dbReference type="PANTHER" id="PTHR42648:SF28">
    <property type="entry name" value="TRANSPOSON-ENCODED PROTEIN WITH RIBONUCLEASE H-LIKE AND RETROVIRUS ZINC FINGER-LIKE DOMAINS"/>
    <property type="match status" value="1"/>
</dbReference>
<evidence type="ECO:0000313" key="5">
    <source>
        <dbReference type="Proteomes" id="UP000257109"/>
    </source>
</evidence>
<feature type="region of interest" description="Disordered" evidence="1">
    <location>
        <begin position="330"/>
        <end position="351"/>
    </location>
</feature>
<organism evidence="4 5">
    <name type="scientific">Mucuna pruriens</name>
    <name type="common">Velvet bean</name>
    <name type="synonym">Dolichos pruriens</name>
    <dbReference type="NCBI Taxonomy" id="157652"/>
    <lineage>
        <taxon>Eukaryota</taxon>
        <taxon>Viridiplantae</taxon>
        <taxon>Streptophyta</taxon>
        <taxon>Embryophyta</taxon>
        <taxon>Tracheophyta</taxon>
        <taxon>Spermatophyta</taxon>
        <taxon>Magnoliopsida</taxon>
        <taxon>eudicotyledons</taxon>
        <taxon>Gunneridae</taxon>
        <taxon>Pentapetalae</taxon>
        <taxon>rosids</taxon>
        <taxon>fabids</taxon>
        <taxon>Fabales</taxon>
        <taxon>Fabaceae</taxon>
        <taxon>Papilionoideae</taxon>
        <taxon>50 kb inversion clade</taxon>
        <taxon>NPAAA clade</taxon>
        <taxon>indigoferoid/millettioid clade</taxon>
        <taxon>Phaseoleae</taxon>
        <taxon>Mucuna</taxon>
    </lineage>
</organism>
<protein>
    <submittedName>
        <fullName evidence="4">Uncharacterized protein</fullName>
    </submittedName>
</protein>
<evidence type="ECO:0000259" key="2">
    <source>
        <dbReference type="Pfam" id="PF13976"/>
    </source>
</evidence>